<dbReference type="CDD" id="cd16100">
    <property type="entry name" value="ARID"/>
    <property type="match status" value="1"/>
</dbReference>
<evidence type="ECO:0000256" key="7">
    <source>
        <dbReference type="PROSITE-ProRule" id="PRU00146"/>
    </source>
</evidence>
<dbReference type="InterPro" id="IPR003349">
    <property type="entry name" value="JmjN"/>
</dbReference>
<dbReference type="GO" id="GO:0008270">
    <property type="term" value="F:zinc ion binding"/>
    <property type="evidence" value="ECO:0007669"/>
    <property type="project" value="UniProtKB-KW"/>
</dbReference>
<evidence type="ECO:0000256" key="6">
    <source>
        <dbReference type="ARBA" id="ARBA00023242"/>
    </source>
</evidence>
<evidence type="ECO:0000256" key="3">
    <source>
        <dbReference type="ARBA" id="ARBA00022771"/>
    </source>
</evidence>
<reference evidence="13" key="1">
    <citation type="submission" date="2021-05" db="EMBL/GenBank/DDBJ databases">
        <title>The genome of the haptophyte Pavlova lutheri (Diacronema luteri, Pavlovales) - a model for lipid biosynthesis in eukaryotic algae.</title>
        <authorList>
            <person name="Hulatt C.J."/>
            <person name="Posewitz M.C."/>
        </authorList>
    </citation>
    <scope>NUCLEOTIDE SEQUENCE</scope>
    <source>
        <strain evidence="13">NIVA-4/92</strain>
    </source>
</reference>
<dbReference type="GO" id="GO:0005634">
    <property type="term" value="C:nucleus"/>
    <property type="evidence" value="ECO:0007669"/>
    <property type="project" value="UniProtKB-SubCell"/>
</dbReference>
<dbReference type="GO" id="GO:0003677">
    <property type="term" value="F:DNA binding"/>
    <property type="evidence" value="ECO:0007669"/>
    <property type="project" value="InterPro"/>
</dbReference>
<feature type="region of interest" description="Disordered" evidence="8">
    <location>
        <begin position="384"/>
        <end position="404"/>
    </location>
</feature>
<feature type="domain" description="JmjN" evidence="11">
    <location>
        <begin position="21"/>
        <end position="62"/>
    </location>
</feature>
<dbReference type="InterPro" id="IPR001965">
    <property type="entry name" value="Znf_PHD"/>
</dbReference>
<feature type="region of interest" description="Disordered" evidence="8">
    <location>
        <begin position="202"/>
        <end position="229"/>
    </location>
</feature>
<dbReference type="GO" id="GO:0000785">
    <property type="term" value="C:chromatin"/>
    <property type="evidence" value="ECO:0007669"/>
    <property type="project" value="TreeGrafter"/>
</dbReference>
<dbReference type="SUPFAM" id="SSF57903">
    <property type="entry name" value="FYVE/PHD zinc finger"/>
    <property type="match status" value="2"/>
</dbReference>
<name>A0A8J6CIL9_DIALT</name>
<proteinExistence type="predicted"/>
<accession>A0A8J6CIL9</accession>
<evidence type="ECO:0008006" key="15">
    <source>
        <dbReference type="Google" id="ProtNLM"/>
    </source>
</evidence>
<comment type="subcellular location">
    <subcellularLocation>
        <location evidence="1">Nucleus</location>
    </subcellularLocation>
</comment>
<evidence type="ECO:0000259" key="12">
    <source>
        <dbReference type="PROSITE" id="PS51184"/>
    </source>
</evidence>
<dbReference type="InterPro" id="IPR001606">
    <property type="entry name" value="ARID_dom"/>
</dbReference>
<keyword evidence="2" id="KW-0479">Metal-binding</keyword>
<comment type="caution">
    <text evidence="13">The sequence shown here is derived from an EMBL/GenBank/DDBJ whole genome shotgun (WGS) entry which is preliminary data.</text>
</comment>
<protein>
    <recommendedName>
        <fullName evidence="15">[Histone H3]-trimethyl-L-lysine(4) demethylase</fullName>
    </recommendedName>
</protein>
<dbReference type="GO" id="GO:0010468">
    <property type="term" value="P:regulation of gene expression"/>
    <property type="evidence" value="ECO:0007669"/>
    <property type="project" value="TreeGrafter"/>
</dbReference>
<dbReference type="SMART" id="SM00545">
    <property type="entry name" value="JmjN"/>
    <property type="match status" value="1"/>
</dbReference>
<evidence type="ECO:0000313" key="14">
    <source>
        <dbReference type="Proteomes" id="UP000751190"/>
    </source>
</evidence>
<evidence type="ECO:0000259" key="11">
    <source>
        <dbReference type="PROSITE" id="PS51183"/>
    </source>
</evidence>
<evidence type="ECO:0000256" key="5">
    <source>
        <dbReference type="ARBA" id="ARBA00023004"/>
    </source>
</evidence>
<dbReference type="PANTHER" id="PTHR10694">
    <property type="entry name" value="LYSINE-SPECIFIC DEMETHYLASE"/>
    <property type="match status" value="1"/>
</dbReference>
<keyword evidence="4" id="KW-0862">Zinc</keyword>
<dbReference type="PANTHER" id="PTHR10694:SF33">
    <property type="entry name" value="LYSINE-SPECIFIC DEMETHYLASE 5"/>
    <property type="match status" value="1"/>
</dbReference>
<dbReference type="InterPro" id="IPR003347">
    <property type="entry name" value="JmjC_dom"/>
</dbReference>
<dbReference type="GO" id="GO:0141052">
    <property type="term" value="F:histone H3 demethylase activity"/>
    <property type="evidence" value="ECO:0007669"/>
    <property type="project" value="UniProtKB-ARBA"/>
</dbReference>
<dbReference type="SMART" id="SM00249">
    <property type="entry name" value="PHD"/>
    <property type="match status" value="2"/>
</dbReference>
<dbReference type="InterPro" id="IPR019787">
    <property type="entry name" value="Znf_PHD-finger"/>
</dbReference>
<dbReference type="SMART" id="SM01014">
    <property type="entry name" value="ARID"/>
    <property type="match status" value="1"/>
</dbReference>
<dbReference type="SMART" id="SM00558">
    <property type="entry name" value="JmjC"/>
    <property type="match status" value="1"/>
</dbReference>
<dbReference type="Pfam" id="PF02375">
    <property type="entry name" value="JmjN"/>
    <property type="match status" value="1"/>
</dbReference>
<dbReference type="PROSITE" id="PS01359">
    <property type="entry name" value="ZF_PHD_1"/>
    <property type="match status" value="2"/>
</dbReference>
<keyword evidence="5" id="KW-0408">Iron</keyword>
<dbReference type="OrthoDB" id="1678912at2759"/>
<evidence type="ECO:0000256" key="8">
    <source>
        <dbReference type="SAM" id="MobiDB-lite"/>
    </source>
</evidence>
<evidence type="ECO:0000313" key="13">
    <source>
        <dbReference type="EMBL" id="KAG8468968.1"/>
    </source>
</evidence>
<dbReference type="Pfam" id="PF02373">
    <property type="entry name" value="JmjC"/>
    <property type="match status" value="1"/>
</dbReference>
<dbReference type="InterPro" id="IPR013637">
    <property type="entry name" value="Lys_sp_deMease-like_dom"/>
</dbReference>
<dbReference type="Pfam" id="PF08429">
    <property type="entry name" value="PLU-1"/>
    <property type="match status" value="1"/>
</dbReference>
<dbReference type="Gene3D" id="1.10.150.60">
    <property type="entry name" value="ARID DNA-binding domain"/>
    <property type="match status" value="1"/>
</dbReference>
<keyword evidence="6" id="KW-0539">Nucleus</keyword>
<evidence type="ECO:0000259" key="9">
    <source>
        <dbReference type="PROSITE" id="PS50016"/>
    </source>
</evidence>
<organism evidence="13 14">
    <name type="scientific">Diacronema lutheri</name>
    <name type="common">Unicellular marine alga</name>
    <name type="synonym">Monochrysis lutheri</name>
    <dbReference type="NCBI Taxonomy" id="2081491"/>
    <lineage>
        <taxon>Eukaryota</taxon>
        <taxon>Haptista</taxon>
        <taxon>Haptophyta</taxon>
        <taxon>Pavlovophyceae</taxon>
        <taxon>Pavlovales</taxon>
        <taxon>Pavlovaceae</taxon>
        <taxon>Diacronema</taxon>
    </lineage>
</organism>
<dbReference type="Pfam" id="PF00628">
    <property type="entry name" value="PHD"/>
    <property type="match status" value="1"/>
</dbReference>
<dbReference type="PROSITE" id="PS51184">
    <property type="entry name" value="JMJC"/>
    <property type="match status" value="1"/>
</dbReference>
<gene>
    <name evidence="13" type="ORF">KFE25_007486</name>
</gene>
<feature type="domain" description="ARID" evidence="10">
    <location>
        <begin position="86"/>
        <end position="177"/>
    </location>
</feature>
<dbReference type="InterPro" id="IPR013083">
    <property type="entry name" value="Znf_RING/FYVE/PHD"/>
</dbReference>
<dbReference type="Pfam" id="PF01388">
    <property type="entry name" value="ARID"/>
    <property type="match status" value="1"/>
</dbReference>
<evidence type="ECO:0000256" key="2">
    <source>
        <dbReference type="ARBA" id="ARBA00022723"/>
    </source>
</evidence>
<dbReference type="SMART" id="SM00501">
    <property type="entry name" value="BRIGHT"/>
    <property type="match status" value="1"/>
</dbReference>
<dbReference type="Gene3D" id="2.60.120.650">
    <property type="entry name" value="Cupin"/>
    <property type="match status" value="1"/>
</dbReference>
<dbReference type="SUPFAM" id="SSF51197">
    <property type="entry name" value="Clavaminate synthase-like"/>
    <property type="match status" value="1"/>
</dbReference>
<dbReference type="Gene3D" id="3.30.40.10">
    <property type="entry name" value="Zinc/RING finger domain, C3HC4 (zinc finger)"/>
    <property type="match status" value="2"/>
</dbReference>
<evidence type="ECO:0000256" key="1">
    <source>
        <dbReference type="ARBA" id="ARBA00004123"/>
    </source>
</evidence>
<dbReference type="PROSITE" id="PS51011">
    <property type="entry name" value="ARID"/>
    <property type="match status" value="1"/>
</dbReference>
<feature type="domain" description="PHD-type" evidence="9">
    <location>
        <begin position="251"/>
        <end position="301"/>
    </location>
</feature>
<dbReference type="PROSITE" id="PS51183">
    <property type="entry name" value="JMJN"/>
    <property type="match status" value="1"/>
</dbReference>
<dbReference type="PROSITE" id="PS50016">
    <property type="entry name" value="ZF_PHD_2"/>
    <property type="match status" value="1"/>
</dbReference>
<dbReference type="EMBL" id="JAGTXO010000003">
    <property type="protein sequence ID" value="KAG8468968.1"/>
    <property type="molecule type" value="Genomic_DNA"/>
</dbReference>
<dbReference type="Proteomes" id="UP000751190">
    <property type="component" value="Unassembled WGS sequence"/>
</dbReference>
<keyword evidence="3 7" id="KW-0863">Zinc-finger</keyword>
<dbReference type="InterPro" id="IPR011011">
    <property type="entry name" value="Znf_FYVE_PHD"/>
</dbReference>
<sequence>MAPSSGRRVGQIGELPVLPEARVWRPTEEQFKDFYGYIRHIQPEAHLDGISLIVPPASWKPPFSIELPKFRFGTRVQKINELFERNVVRVRFLTCLREFHDANGTPLTHIPALGGSEIDLFRLYNAVRSRGGYDKVCAERKWPAVARALHYEGLAHAAQALRACHQKLLLGYENLPDEARRGMLAEKAQRISERLQQEGIPTGSLMSSRAHMNAGPAGRKAGSMAEPVERSNAALDDKEVVIAYEPPIAGAEVCEVCKSGGDAAKMILCDRCNCGFHCFCLTPPLSAVPAGDWLCVDCMGERFGFGSGGRYTFDRYTRLAHAFKRSFFETQLGKRKRGEALTDVPVPVEDVEWQFWNAVACPARPLEALYGSDLDSLEVGSGFPKPPPLPSAEPPHGAATATGGAGRGAYASHAWNVNNIGSRSLLSALGVGISGMVVPWLYVGMLFSAFCWHIEDHCCHSVNYMHFGADKTWYGVPATDSRKFESAMRAAAPDLFEHESGLLHRMVTMVPPAELLERGVRVRHVLQRAGTFVITWPAAYHCGFSHGLNCAESTNFAAEDWLPWGSRAARESRASPGARALCFNHEHLLCALAQRAIDAARARANVCTPRGVRGGLCAPLAGASLCVYFLGWLQPEVRAMVDGEIAARTALIGRCAGIERTRPIAMRQLPAQLPEHGGKNGAKAATKLHSPNVPSGMPGSSPARASDETPSAAAGCDRAAQCGVCGYELRISWVRCAGCGRCMCLEHLGAEQPRVRDCACAVTAEPPCEADGAAGGDGTRASPGLQLVEAWTVEQLCALRAQLDEVALPYLEWRASVRALRGAALGPLDAEVGAAEARAVCGDGDDEGAEEKAVRAGAEGADDGARGSVVSMAELDRLCAVADELGLDPDDVSASVVHALRTRATMWARAAAAVTRTAVGGAAARMPSGERARDDTPRRLIAEHDDELPVAFAELRASLVALECDVASWTAEAQRLLQLSDMDASAVPTAELRACAERSACFALALDERRALGARARSLDWMAECPEAVEATLPLAKLRAIVEQGKRLGIQPSDCRPFATLSERAAAGGHWLASAQSALRSGAHARTLRALLAAARTVSAALPAKELDALRARLDATEAWASETRDLLARVSPRASNAELARARDAAIRLKLRADATAEACAGIDASSADEGTLMRALGTRLAGAAAWRKAAHALLAKRSCRRTLAAILTDDMSRASADERKSACAHCVGEGADALAPAAVSWLACDACGGWVHAHCVHLTPEAADALNAYTCARCCARAALDAREPGMRDAPIMCYALGAPPPLVLTARPPTGAARGLLASARDLDSMPDETAMIGRWLEDADGWAERAAAAVGAAALPDGVWRAPTPPPPFAPRAIAHEAGVAQAGAATTRTPSRRAISPCSRARAAGVRSLGADPPPSPADGGVIIAAADGGPGSARARGEPTGQAAARLCAAAVESASCAHLLGSLLHSARGLQLSPPFEEVAIALELCVRAVEVSACMHATGSMRDGALP</sequence>
<evidence type="ECO:0000256" key="4">
    <source>
        <dbReference type="ARBA" id="ARBA00022833"/>
    </source>
</evidence>
<evidence type="ECO:0000259" key="10">
    <source>
        <dbReference type="PROSITE" id="PS51011"/>
    </source>
</evidence>
<keyword evidence="14" id="KW-1185">Reference proteome</keyword>
<dbReference type="InterPro" id="IPR019786">
    <property type="entry name" value="Zinc_finger_PHD-type_CS"/>
</dbReference>
<feature type="compositionally biased region" description="Pro residues" evidence="8">
    <location>
        <begin position="384"/>
        <end position="393"/>
    </location>
</feature>
<feature type="domain" description="JmjC" evidence="12">
    <location>
        <begin position="409"/>
        <end position="573"/>
    </location>
</feature>
<dbReference type="SUPFAM" id="SSF46774">
    <property type="entry name" value="ARID-like"/>
    <property type="match status" value="1"/>
</dbReference>
<dbReference type="InterPro" id="IPR036431">
    <property type="entry name" value="ARID_dom_sf"/>
</dbReference>
<feature type="region of interest" description="Disordered" evidence="8">
    <location>
        <begin position="676"/>
        <end position="710"/>
    </location>
</feature>